<dbReference type="Proteomes" id="UP000247702">
    <property type="component" value="Unassembled WGS sequence"/>
</dbReference>
<dbReference type="EMBL" id="BLAL01000018">
    <property type="protein sequence ID" value="GES75974.1"/>
    <property type="molecule type" value="Genomic_DNA"/>
</dbReference>
<dbReference type="AlphaFoldDB" id="A0A2Z6S2W4"/>
<dbReference type="InterPro" id="IPR036910">
    <property type="entry name" value="HMG_box_dom_sf"/>
</dbReference>
<dbReference type="Gene3D" id="1.10.30.10">
    <property type="entry name" value="High mobility group box domain"/>
    <property type="match status" value="1"/>
</dbReference>
<reference evidence="2" key="2">
    <citation type="submission" date="2019-10" db="EMBL/GenBank/DDBJ databases">
        <title>Conservation and host-specific expression of non-tandemly repeated heterogenous ribosome RNA gene in arbuscular mycorrhizal fungi.</title>
        <authorList>
            <person name="Maeda T."/>
            <person name="Kobayashi Y."/>
            <person name="Nakagawa T."/>
            <person name="Ezawa T."/>
            <person name="Yamaguchi K."/>
            <person name="Bino T."/>
            <person name="Nishimoto Y."/>
            <person name="Shigenobu S."/>
            <person name="Kawaguchi M."/>
        </authorList>
    </citation>
    <scope>NUCLEOTIDE SEQUENCE</scope>
    <source>
        <strain evidence="2">HR1</strain>
    </source>
</reference>
<evidence type="ECO:0000313" key="2">
    <source>
        <dbReference type="EMBL" id="GES75974.1"/>
    </source>
</evidence>
<dbReference type="SUPFAM" id="SSF47095">
    <property type="entry name" value="HMG-box"/>
    <property type="match status" value="1"/>
</dbReference>
<reference evidence="1 3" key="1">
    <citation type="submission" date="2017-11" db="EMBL/GenBank/DDBJ databases">
        <title>The genome of Rhizophagus clarus HR1 reveals common genetic basis of auxotrophy among arbuscular mycorrhizal fungi.</title>
        <authorList>
            <person name="Kobayashi Y."/>
        </authorList>
    </citation>
    <scope>NUCLEOTIDE SEQUENCE [LARGE SCALE GENOMIC DNA]</scope>
    <source>
        <strain evidence="1 3">HR1</strain>
    </source>
</reference>
<dbReference type="OrthoDB" id="2395751at2759"/>
<gene>
    <name evidence="2" type="ORF">RCL2_000337700</name>
    <name evidence="1" type="ORF">RclHR1_00610017</name>
</gene>
<dbReference type="GO" id="GO:0016301">
    <property type="term" value="F:kinase activity"/>
    <property type="evidence" value="ECO:0007669"/>
    <property type="project" value="UniProtKB-KW"/>
</dbReference>
<dbReference type="EMBL" id="BEXD01003993">
    <property type="protein sequence ID" value="GBC05205.1"/>
    <property type="molecule type" value="Genomic_DNA"/>
</dbReference>
<evidence type="ECO:0000313" key="3">
    <source>
        <dbReference type="Proteomes" id="UP000247702"/>
    </source>
</evidence>
<comment type="caution">
    <text evidence="1">The sequence shown here is derived from an EMBL/GenBank/DDBJ whole genome shotgun (WGS) entry which is preliminary data.</text>
</comment>
<dbReference type="Proteomes" id="UP000615446">
    <property type="component" value="Unassembled WGS sequence"/>
</dbReference>
<organism evidence="1 3">
    <name type="scientific">Rhizophagus clarus</name>
    <dbReference type="NCBI Taxonomy" id="94130"/>
    <lineage>
        <taxon>Eukaryota</taxon>
        <taxon>Fungi</taxon>
        <taxon>Fungi incertae sedis</taxon>
        <taxon>Mucoromycota</taxon>
        <taxon>Glomeromycotina</taxon>
        <taxon>Glomeromycetes</taxon>
        <taxon>Glomerales</taxon>
        <taxon>Glomeraceae</taxon>
        <taxon>Rhizophagus</taxon>
    </lineage>
</organism>
<evidence type="ECO:0000313" key="1">
    <source>
        <dbReference type="EMBL" id="GBC05205.1"/>
    </source>
</evidence>
<proteinExistence type="predicted"/>
<keyword evidence="3" id="KW-1185">Reference proteome</keyword>
<name>A0A2Z6S2W4_9GLOM</name>
<sequence>MGSNEIPLVIVPYPPELTVEEIIERRSYEKIGSRAPNKFFLYRLAYIKELKRRFGNNITMTKASPLIGLSWSREPQEVKETYKRLSVLVEDRLKEMRRIDPLVIIQENFVPPTPPPTNNGVVEEPIFFHPYFDYDYDYFYYGYYNYFY</sequence>
<accession>A0A2Z6S2W4</accession>
<keyword evidence="2" id="KW-0418">Kinase</keyword>
<keyword evidence="2" id="KW-0808">Transferase</keyword>
<protein>
    <submittedName>
        <fullName evidence="2">Kinase-like domain-containing protein</fullName>
    </submittedName>
</protein>